<dbReference type="EMBL" id="KP313531">
    <property type="protein sequence ID" value="AKA62160.1"/>
    <property type="molecule type" value="Genomic_DNA"/>
</dbReference>
<protein>
    <recommendedName>
        <fullName evidence="3">Endopeptidase</fullName>
    </recommendedName>
</protein>
<gene>
    <name evidence="1" type="ORF">RU52_00042</name>
</gene>
<organism evidence="1 2">
    <name type="scientific">Citrobacter phage phiCFP-1</name>
    <dbReference type="NCBI Taxonomy" id="1610508"/>
    <lineage>
        <taxon>Viruses</taxon>
        <taxon>Duplodnaviria</taxon>
        <taxon>Heunggongvirae</taxon>
        <taxon>Uroviricota</taxon>
        <taxon>Caudoviricetes</taxon>
        <taxon>Autographivirales</taxon>
        <taxon>Autotranscriptaviridae</taxon>
        <taxon>Studiervirinae</taxon>
        <taxon>Teetrevirus</taxon>
        <taxon>Teetrevirus CFP1</taxon>
    </lineage>
</organism>
<reference evidence="1 2" key="1">
    <citation type="submission" date="2014-12" db="EMBL/GenBank/DDBJ databases">
        <title>Complete Genome of Citrobacter freundii phage phiCFP-1.</title>
        <authorList>
            <person name="Zhao X."/>
        </authorList>
    </citation>
    <scope>NUCLEOTIDE SEQUENCE [LARGE SCALE GENOMIC DNA]</scope>
</reference>
<dbReference type="InterPro" id="IPR016417">
    <property type="entry name" value="I-spanin_T7likevirus"/>
</dbReference>
<dbReference type="GeneID" id="26648271"/>
<name>A0A0E3JJJ4_9CAUD</name>
<dbReference type="PIRSF" id="PIRSF004485">
    <property type="entry name" value="T7_18-5_prd"/>
    <property type="match status" value="1"/>
</dbReference>
<keyword evidence="2" id="KW-1185">Reference proteome</keyword>
<accession>A0A0E3JJJ4</accession>
<dbReference type="RefSeq" id="YP_009205693.1">
    <property type="nucleotide sequence ID" value="NC_028880.1"/>
</dbReference>
<dbReference type="Proteomes" id="UP000033026">
    <property type="component" value="Genome"/>
</dbReference>
<evidence type="ECO:0008006" key="3">
    <source>
        <dbReference type="Google" id="ProtNLM"/>
    </source>
</evidence>
<dbReference type="KEGG" id="vg:26648271"/>
<evidence type="ECO:0000313" key="2">
    <source>
        <dbReference type="Proteomes" id="UP000033026"/>
    </source>
</evidence>
<dbReference type="OrthoDB" id="12385at10239"/>
<sequence>MGGVMLKLLRSALPWVLAGTLFMGGWHLGSTHERANWKEVIQNEYIAKTKATATTQAEVSRVSREYQEEIAAIEGSTDRMLNDLRSNNKRLSVRIKTLTGLPEDNGRCEFNGRAELHESDAKRIIGITQAADAHVRALQRTIKEMQNERHPSKP</sequence>
<proteinExistence type="predicted"/>
<evidence type="ECO:0000313" key="1">
    <source>
        <dbReference type="EMBL" id="AKA62160.1"/>
    </source>
</evidence>